<protein>
    <submittedName>
        <fullName evidence="1">Uncharacterized protein</fullName>
    </submittedName>
</protein>
<dbReference type="AlphaFoldDB" id="A0A918PT78"/>
<accession>A0A918PT78</accession>
<dbReference type="RefSeq" id="WP_189484633.1">
    <property type="nucleotide sequence ID" value="NZ_BMZB01000001.1"/>
</dbReference>
<sequence length="63" mass="7038">MTDINASIEKIKAKVDEIGVQEMSRRSGVPYTTIRSLITRDFKPQTVTTLEQLEKVAQENSAA</sequence>
<evidence type="ECO:0000313" key="1">
    <source>
        <dbReference type="EMBL" id="GGZ21897.1"/>
    </source>
</evidence>
<dbReference type="EMBL" id="BMZB01000001">
    <property type="protein sequence ID" value="GGZ21897.1"/>
    <property type="molecule type" value="Genomic_DNA"/>
</dbReference>
<organism evidence="1 2">
    <name type="scientific">Asticcacaulis endophyticus</name>
    <dbReference type="NCBI Taxonomy" id="1395890"/>
    <lineage>
        <taxon>Bacteria</taxon>
        <taxon>Pseudomonadati</taxon>
        <taxon>Pseudomonadota</taxon>
        <taxon>Alphaproteobacteria</taxon>
        <taxon>Caulobacterales</taxon>
        <taxon>Caulobacteraceae</taxon>
        <taxon>Asticcacaulis</taxon>
    </lineage>
</organism>
<reference evidence="1" key="2">
    <citation type="submission" date="2020-09" db="EMBL/GenBank/DDBJ databases">
        <authorList>
            <person name="Sun Q."/>
            <person name="Kim S."/>
        </authorList>
    </citation>
    <scope>NUCLEOTIDE SEQUENCE</scope>
    <source>
        <strain evidence="1">KCTC 32296</strain>
    </source>
</reference>
<keyword evidence="2" id="KW-1185">Reference proteome</keyword>
<comment type="caution">
    <text evidence="1">The sequence shown here is derived from an EMBL/GenBank/DDBJ whole genome shotgun (WGS) entry which is preliminary data.</text>
</comment>
<reference evidence="1" key="1">
    <citation type="journal article" date="2014" name="Int. J. Syst. Evol. Microbiol.">
        <title>Complete genome sequence of Corynebacterium casei LMG S-19264T (=DSM 44701T), isolated from a smear-ripened cheese.</title>
        <authorList>
            <consortium name="US DOE Joint Genome Institute (JGI-PGF)"/>
            <person name="Walter F."/>
            <person name="Albersmeier A."/>
            <person name="Kalinowski J."/>
            <person name="Ruckert C."/>
        </authorList>
    </citation>
    <scope>NUCLEOTIDE SEQUENCE</scope>
    <source>
        <strain evidence="1">KCTC 32296</strain>
    </source>
</reference>
<dbReference type="Proteomes" id="UP000662572">
    <property type="component" value="Unassembled WGS sequence"/>
</dbReference>
<evidence type="ECO:0000313" key="2">
    <source>
        <dbReference type="Proteomes" id="UP000662572"/>
    </source>
</evidence>
<gene>
    <name evidence="1" type="ORF">GCM10011273_03360</name>
</gene>
<name>A0A918PT78_9CAUL</name>
<proteinExistence type="predicted"/>